<reference evidence="2 3" key="1">
    <citation type="submission" date="2018-07" db="EMBL/GenBank/DDBJ databases">
        <title>Identification of spontaneous genetic mutation associated with occurrence of a yellow conidial color mutant of Aspergillus flavus.</title>
        <authorList>
            <person name="Chang P.-K."/>
            <person name="Mack B.M."/>
            <person name="Scharfenstein L."/>
            <person name="Gilbert M.K."/>
        </authorList>
    </citation>
    <scope>NUCLEOTIDE SEQUENCE [LARGE SCALE GENOMIC DNA]</scope>
    <source>
        <strain evidence="2 3">CA14</strain>
    </source>
</reference>
<dbReference type="AlphaFoldDB" id="A0AB74C9E6"/>
<evidence type="ECO:0000313" key="3">
    <source>
        <dbReference type="Proteomes" id="UP000275480"/>
    </source>
</evidence>
<organism evidence="2 3">
    <name type="scientific">Aspergillus flavus</name>
    <dbReference type="NCBI Taxonomy" id="5059"/>
    <lineage>
        <taxon>Eukaryota</taxon>
        <taxon>Fungi</taxon>
        <taxon>Dikarya</taxon>
        <taxon>Ascomycota</taxon>
        <taxon>Pezizomycotina</taxon>
        <taxon>Eurotiomycetes</taxon>
        <taxon>Eurotiomycetidae</taxon>
        <taxon>Eurotiales</taxon>
        <taxon>Aspergillaceae</taxon>
        <taxon>Aspergillus</taxon>
        <taxon>Aspergillus subgen. Circumdati</taxon>
    </lineage>
</organism>
<dbReference type="EMBL" id="QQZZ01000103">
    <property type="protein sequence ID" value="RMZ42858.1"/>
    <property type="molecule type" value="Genomic_DNA"/>
</dbReference>
<evidence type="ECO:0000313" key="2">
    <source>
        <dbReference type="EMBL" id="RMZ42858.1"/>
    </source>
</evidence>
<name>A0AB74C9E6_ASPFL</name>
<gene>
    <name evidence="2" type="ORF">CA14_012773</name>
</gene>
<proteinExistence type="predicted"/>
<dbReference type="Proteomes" id="UP000275480">
    <property type="component" value="Unassembled WGS sequence"/>
</dbReference>
<sequence>MTEVERTAFRARRAAQTRGYRAKKKAESEPKPPRIVSAKNIRRNAMRKAQRAGDVFQSEKAKLQQRAVRARHRLKKVEAAGDAQRIEEAALALKIARVERWEFAVEHGNSVKIVPSKEDRRMYQPFICGALSQKYYFAKKRVFAVTVQLRVQARVE</sequence>
<comment type="caution">
    <text evidence="2">The sequence shown here is derived from an EMBL/GenBank/DDBJ whole genome shotgun (WGS) entry which is preliminary data.</text>
</comment>
<feature type="compositionally biased region" description="Basic residues" evidence="1">
    <location>
        <begin position="9"/>
        <end position="24"/>
    </location>
</feature>
<feature type="region of interest" description="Disordered" evidence="1">
    <location>
        <begin position="1"/>
        <end position="36"/>
    </location>
</feature>
<accession>A0AB74C9E6</accession>
<evidence type="ECO:0000256" key="1">
    <source>
        <dbReference type="SAM" id="MobiDB-lite"/>
    </source>
</evidence>
<protein>
    <submittedName>
        <fullName evidence="2">Uncharacterized protein</fullName>
    </submittedName>
</protein>